<proteinExistence type="inferred from homology"/>
<dbReference type="EMBL" id="JGVR01000003">
    <property type="protein sequence ID" value="KEZ20907.1"/>
    <property type="molecule type" value="Genomic_DNA"/>
</dbReference>
<dbReference type="SUPFAM" id="SSF51004">
    <property type="entry name" value="C-terminal (heme d1) domain of cytochrome cd1-nitrite reductase"/>
    <property type="match status" value="1"/>
</dbReference>
<dbReference type="Gene3D" id="2.130.10.10">
    <property type="entry name" value="YVTN repeat-like/Quinoprotein amine dehydrogenase"/>
    <property type="match status" value="1"/>
</dbReference>
<keyword evidence="2" id="KW-0313">Glucose metabolism</keyword>
<protein>
    <submittedName>
        <fullName evidence="4">Tat (Twin-arginine translocation) pathway signal sequence domain protein</fullName>
    </submittedName>
</protein>
<comment type="similarity">
    <text evidence="1">Belongs to the cycloisomerase 2 family.</text>
</comment>
<dbReference type="RefSeq" id="WP_051886613.1">
    <property type="nucleotide sequence ID" value="NZ_JGVR01000003.1"/>
</dbReference>
<dbReference type="eggNOG" id="COG2706">
    <property type="taxonomic scope" value="Bacteria"/>
</dbReference>
<gene>
    <name evidence="4" type="ORF">CP98_00948</name>
</gene>
<dbReference type="GO" id="GO:0017057">
    <property type="term" value="F:6-phosphogluconolactonase activity"/>
    <property type="evidence" value="ECO:0007669"/>
    <property type="project" value="TreeGrafter"/>
</dbReference>
<evidence type="ECO:0000256" key="1">
    <source>
        <dbReference type="ARBA" id="ARBA00005564"/>
    </source>
</evidence>
<evidence type="ECO:0000313" key="4">
    <source>
        <dbReference type="EMBL" id="KEZ20907.1"/>
    </source>
</evidence>
<feature type="region of interest" description="Disordered" evidence="3">
    <location>
        <begin position="155"/>
        <end position="175"/>
    </location>
</feature>
<feature type="compositionally biased region" description="Polar residues" evidence="3">
    <location>
        <begin position="156"/>
        <end position="165"/>
    </location>
</feature>
<dbReference type="InterPro" id="IPR050282">
    <property type="entry name" value="Cycloisomerase_2"/>
</dbReference>
<dbReference type="Pfam" id="PF10282">
    <property type="entry name" value="Lactonase"/>
    <property type="match status" value="1"/>
</dbReference>
<dbReference type="GO" id="GO:0006006">
    <property type="term" value="P:glucose metabolic process"/>
    <property type="evidence" value="ECO:0007669"/>
    <property type="project" value="UniProtKB-KW"/>
</dbReference>
<dbReference type="InterPro" id="IPR011048">
    <property type="entry name" value="Haem_d1_sf"/>
</dbReference>
<dbReference type="AlphaFoldDB" id="A0A084ESG5"/>
<dbReference type="InterPro" id="IPR019405">
    <property type="entry name" value="Lactonase_7-beta_prop"/>
</dbReference>
<dbReference type="PANTHER" id="PTHR30344:SF1">
    <property type="entry name" value="6-PHOSPHOGLUCONOLACTONASE"/>
    <property type="match status" value="1"/>
</dbReference>
<organism evidence="4 5">
    <name type="scientific">Sphingobium yanoikuyae</name>
    <name type="common">Sphingomonas yanoikuyae</name>
    <dbReference type="NCBI Taxonomy" id="13690"/>
    <lineage>
        <taxon>Bacteria</taxon>
        <taxon>Pseudomonadati</taxon>
        <taxon>Pseudomonadota</taxon>
        <taxon>Alphaproteobacteria</taxon>
        <taxon>Sphingomonadales</taxon>
        <taxon>Sphingomonadaceae</taxon>
        <taxon>Sphingobium</taxon>
    </lineage>
</organism>
<dbReference type="InterPro" id="IPR015943">
    <property type="entry name" value="WD40/YVTN_repeat-like_dom_sf"/>
</dbReference>
<sequence length="378" mass="39935">MERRHFIIMGLAAILSRPVAATAGKARVPMRLYIGTQGSGPGQGIWAARFDPVTGILDDLHLVAEVERPTWLVRDPKRPLLYAVSETGNDGQAQGGVLGFAVDPASGALTPLGRVDSGGSGATHLSLDPVSRTVFVANYGSGQVAAIALKPDGSPNAVQSVQTHAGSGPHRRQKGPHAHAAVIDPSGHYLLSPDLGADRLFLSRFDSKTRALTALAPIAFPPGSGPRHLVFSPDGRFAFLDTELTGEVYAYRWDARRGVLTQTARVALDAPDFAGTRSASELAVSVDGRFLYVANRGANLLQLFAIDRQSGALKEQQRIDCGGRGPWSFGLDPSGRWLIVANQASDNLSVFAVDRASGKLSATASSLVVDKPVAIAFF</sequence>
<evidence type="ECO:0000313" key="5">
    <source>
        <dbReference type="Proteomes" id="UP000028534"/>
    </source>
</evidence>
<accession>A0A084ESG5</accession>
<reference evidence="4 5" key="1">
    <citation type="submission" date="2014-03" db="EMBL/GenBank/DDBJ databases">
        <title>Genome sequence of Sphingobium yanoikuyae B1.</title>
        <authorList>
            <person name="Gan H.M."/>
            <person name="Gan H.Y."/>
            <person name="Savka M.A."/>
        </authorList>
    </citation>
    <scope>NUCLEOTIDE SEQUENCE [LARGE SCALE GENOMIC DNA]</scope>
    <source>
        <strain evidence="4 5">B1</strain>
    </source>
</reference>
<dbReference type="PATRIC" id="fig|13690.10.peg.985"/>
<name>A0A084ESG5_SPHYA</name>
<comment type="caution">
    <text evidence="4">The sequence shown here is derived from an EMBL/GenBank/DDBJ whole genome shotgun (WGS) entry which is preliminary data.</text>
</comment>
<keyword evidence="2" id="KW-0119">Carbohydrate metabolism</keyword>
<dbReference type="Proteomes" id="UP000028534">
    <property type="component" value="Unassembled WGS sequence"/>
</dbReference>
<dbReference type="PANTHER" id="PTHR30344">
    <property type="entry name" value="6-PHOSPHOGLUCONOLACTONASE-RELATED"/>
    <property type="match status" value="1"/>
</dbReference>
<evidence type="ECO:0000256" key="2">
    <source>
        <dbReference type="ARBA" id="ARBA00022526"/>
    </source>
</evidence>
<evidence type="ECO:0000256" key="3">
    <source>
        <dbReference type="SAM" id="MobiDB-lite"/>
    </source>
</evidence>